<dbReference type="GO" id="GO:0048476">
    <property type="term" value="C:Holliday junction resolvase complex"/>
    <property type="evidence" value="ECO:0007669"/>
    <property type="project" value="InterPro"/>
</dbReference>
<evidence type="ECO:0000256" key="13">
    <source>
        <dbReference type="ARBA" id="ARBA00023254"/>
    </source>
</evidence>
<dbReference type="CDD" id="cd20085">
    <property type="entry name" value="XPF_nuclease_Mms4"/>
    <property type="match status" value="1"/>
</dbReference>
<feature type="compositionally biased region" description="Polar residues" evidence="14">
    <location>
        <begin position="86"/>
        <end position="100"/>
    </location>
</feature>
<keyword evidence="4" id="KW-0540">Nuclease</keyword>
<evidence type="ECO:0000256" key="12">
    <source>
        <dbReference type="ARBA" id="ARBA00023242"/>
    </source>
</evidence>
<dbReference type="GO" id="GO:0005634">
    <property type="term" value="C:nucleus"/>
    <property type="evidence" value="ECO:0007669"/>
    <property type="project" value="UniProtKB-SubCell"/>
</dbReference>
<dbReference type="Proteomes" id="UP001220324">
    <property type="component" value="Unassembled WGS sequence"/>
</dbReference>
<reference evidence="16 17" key="1">
    <citation type="journal article" date="2023" name="IMA Fungus">
        <title>Comparative genomic study of the Penicillium genus elucidates a diverse pangenome and 15 lateral gene transfer events.</title>
        <authorList>
            <person name="Petersen C."/>
            <person name="Sorensen T."/>
            <person name="Nielsen M.R."/>
            <person name="Sondergaard T.E."/>
            <person name="Sorensen J.L."/>
            <person name="Fitzpatrick D.A."/>
            <person name="Frisvad J.C."/>
            <person name="Nielsen K.L."/>
        </authorList>
    </citation>
    <scope>NUCLEOTIDE SEQUENCE [LARGE SCALE GENOMIC DNA]</scope>
    <source>
        <strain evidence="16 17">IBT 35679</strain>
    </source>
</reference>
<dbReference type="EMBL" id="JAQIZZ010000003">
    <property type="protein sequence ID" value="KAJ5546446.1"/>
    <property type="molecule type" value="Genomic_DNA"/>
</dbReference>
<feature type="compositionally biased region" description="Polar residues" evidence="14">
    <location>
        <begin position="143"/>
        <end position="163"/>
    </location>
</feature>
<feature type="region of interest" description="Disordered" evidence="14">
    <location>
        <begin position="1"/>
        <end position="166"/>
    </location>
</feature>
<dbReference type="FunFam" id="1.10.150.670:FF:000004">
    <property type="entry name" value="Crossover junction endonuclease EME1"/>
    <property type="match status" value="1"/>
</dbReference>
<dbReference type="PANTHER" id="PTHR21077:SF5">
    <property type="entry name" value="CROSSOVER JUNCTION ENDONUCLEASE MMS4"/>
    <property type="match status" value="1"/>
</dbReference>
<evidence type="ECO:0000256" key="6">
    <source>
        <dbReference type="ARBA" id="ARBA00022759"/>
    </source>
</evidence>
<dbReference type="PANTHER" id="PTHR21077">
    <property type="entry name" value="EME1 PROTEIN"/>
    <property type="match status" value="1"/>
</dbReference>
<evidence type="ECO:0000313" key="17">
    <source>
        <dbReference type="Proteomes" id="UP001220324"/>
    </source>
</evidence>
<dbReference type="Pfam" id="PF21292">
    <property type="entry name" value="EME1-MUS81_C"/>
    <property type="match status" value="1"/>
</dbReference>
<proteinExistence type="inferred from homology"/>
<dbReference type="GO" id="GO:0008821">
    <property type="term" value="F:crossover junction DNA endonuclease activity"/>
    <property type="evidence" value="ECO:0007669"/>
    <property type="project" value="TreeGrafter"/>
</dbReference>
<accession>A0AAD6D1Z4</accession>
<keyword evidence="9" id="KW-0460">Magnesium</keyword>
<evidence type="ECO:0000313" key="16">
    <source>
        <dbReference type="EMBL" id="KAJ5546446.1"/>
    </source>
</evidence>
<dbReference type="InterPro" id="IPR006166">
    <property type="entry name" value="ERCC4_domain"/>
</dbReference>
<gene>
    <name evidence="16" type="ORF">N7494_004031</name>
</gene>
<dbReference type="AlphaFoldDB" id="A0AAD6D1Z4"/>
<name>A0AAD6D1Z4_9EURO</name>
<sequence>MPEFIDLISSDPPVPENVPSQHVPQSTQPVPRRPSRLGLISSDSISAPLFTHDDSDIPPKKRRVSREKQSPLRSAQSALGPAESAFSETAFPSSLPSIQFSDDDFSFPPSRPAAPKTQPAPNVDNSDPIVFTSPVSARPPKTMPSNSLYRTSAPQLPTSQNKTYDLPDIITIDDDDENFSKATGRNGANQFTQDSIEEFSDPFSIPGFADILGTKTASKPIFSSKTAELLATLSAKEKSTNEKGASKAGNRKNKSVGTGTRGSNISDDEIDEPTSPKRPAKKSGRMTTEEKEAKAKARAEAKAQKELERELEKARKLKLKEEKAKQKQVAADISEVNKLKVDKKDSTPEMITHIASSLEDASVGTQTVEFMKRLGVEHKFFPSPIPNLIKWSRKVKAKYNEAAGHWEPCALHIEAEKHVLCLVPAQDFVDMVIPSPDEERETLELHVLKIRSAYPNHKIIYLIEGLTAWMRKNRNSRNRAYQAEVLRQYEQPAAPEPTTGRSRGRKPKNKPETTPPVDDDTVEDALLTLQVTHACLIHHTATPSESAEWIKNFTEHISTIPYRREMMEGNDAAFCMDVGQVKSGEDNLDTFVKMLQEINRVTASMSYGIAAQYPCVTDLIRGMRMHGPTMLEDVRKSANKNGALTDSRVGPAASKRLYKVFTGLDPTSTDV</sequence>
<dbReference type="Gene3D" id="3.40.50.10130">
    <property type="match status" value="1"/>
</dbReference>
<dbReference type="SMART" id="SM00891">
    <property type="entry name" value="ERCC4"/>
    <property type="match status" value="1"/>
</dbReference>
<dbReference type="InterPro" id="IPR033310">
    <property type="entry name" value="Mms4/EME1/EME2"/>
</dbReference>
<evidence type="ECO:0000256" key="3">
    <source>
        <dbReference type="ARBA" id="ARBA00005313"/>
    </source>
</evidence>
<evidence type="ECO:0000256" key="10">
    <source>
        <dbReference type="ARBA" id="ARBA00023172"/>
    </source>
</evidence>
<evidence type="ECO:0000256" key="8">
    <source>
        <dbReference type="ARBA" id="ARBA00022801"/>
    </source>
</evidence>
<dbReference type="GO" id="GO:0000712">
    <property type="term" value="P:resolution of meiotic recombination intermediates"/>
    <property type="evidence" value="ECO:0007669"/>
    <property type="project" value="TreeGrafter"/>
</dbReference>
<keyword evidence="11" id="KW-0234">DNA repair</keyword>
<keyword evidence="13" id="KW-0469">Meiosis</keyword>
<dbReference type="Gene3D" id="1.10.150.670">
    <property type="entry name" value="Crossover junction endonuclease EME1, DNA-binding domain"/>
    <property type="match status" value="1"/>
</dbReference>
<feature type="compositionally biased region" description="Basic and acidic residues" evidence="14">
    <location>
        <begin position="287"/>
        <end position="307"/>
    </location>
</feature>
<evidence type="ECO:0000259" key="15">
    <source>
        <dbReference type="SMART" id="SM00891"/>
    </source>
</evidence>
<evidence type="ECO:0000256" key="11">
    <source>
        <dbReference type="ARBA" id="ARBA00023204"/>
    </source>
</evidence>
<keyword evidence="17" id="KW-1185">Reference proteome</keyword>
<organism evidence="16 17">
    <name type="scientific">Penicillium frequentans</name>
    <dbReference type="NCBI Taxonomy" id="3151616"/>
    <lineage>
        <taxon>Eukaryota</taxon>
        <taxon>Fungi</taxon>
        <taxon>Dikarya</taxon>
        <taxon>Ascomycota</taxon>
        <taxon>Pezizomycotina</taxon>
        <taxon>Eurotiomycetes</taxon>
        <taxon>Eurotiomycetidae</taxon>
        <taxon>Eurotiales</taxon>
        <taxon>Aspergillaceae</taxon>
        <taxon>Penicillium</taxon>
    </lineage>
</organism>
<evidence type="ECO:0000256" key="1">
    <source>
        <dbReference type="ARBA" id="ARBA00001946"/>
    </source>
</evidence>
<comment type="subcellular location">
    <subcellularLocation>
        <location evidence="2">Nucleus</location>
    </subcellularLocation>
</comment>
<feature type="compositionally biased region" description="Polar residues" evidence="14">
    <location>
        <begin position="18"/>
        <end position="29"/>
    </location>
</feature>
<dbReference type="InterPro" id="IPR047521">
    <property type="entry name" value="XPF_nuclease_EME1_ascomycetes"/>
</dbReference>
<feature type="compositionally biased region" description="Polar residues" evidence="14">
    <location>
        <begin position="255"/>
        <end position="265"/>
    </location>
</feature>
<dbReference type="Pfam" id="PF02732">
    <property type="entry name" value="ERCC4"/>
    <property type="match status" value="1"/>
</dbReference>
<protein>
    <recommendedName>
        <fullName evidence="15">ERCC4 domain-containing protein</fullName>
    </recommendedName>
</protein>
<dbReference type="GO" id="GO:0031297">
    <property type="term" value="P:replication fork processing"/>
    <property type="evidence" value="ECO:0007669"/>
    <property type="project" value="TreeGrafter"/>
</dbReference>
<keyword evidence="8" id="KW-0378">Hydrolase</keyword>
<dbReference type="FunFam" id="3.40.50.10130:FF:000010">
    <property type="entry name" value="Crossover junction endonuclease eme1"/>
    <property type="match status" value="1"/>
</dbReference>
<dbReference type="GO" id="GO:0031573">
    <property type="term" value="P:mitotic intra-S DNA damage checkpoint signaling"/>
    <property type="evidence" value="ECO:0007669"/>
    <property type="project" value="TreeGrafter"/>
</dbReference>
<dbReference type="GO" id="GO:0006302">
    <property type="term" value="P:double-strand break repair"/>
    <property type="evidence" value="ECO:0007669"/>
    <property type="project" value="TreeGrafter"/>
</dbReference>
<comment type="caution">
    <text evidence="16">The sequence shown here is derived from an EMBL/GenBank/DDBJ whole genome shotgun (WGS) entry which is preliminary data.</text>
</comment>
<feature type="compositionally biased region" description="Basic and acidic residues" evidence="14">
    <location>
        <begin position="235"/>
        <end position="245"/>
    </location>
</feature>
<feature type="domain" description="ERCC4" evidence="15">
    <location>
        <begin position="373"/>
        <end position="624"/>
    </location>
</feature>
<comment type="similarity">
    <text evidence="3">Belongs to the EME1/MMS4 family.</text>
</comment>
<comment type="cofactor">
    <cofactor evidence="1">
        <name>Mg(2+)</name>
        <dbReference type="ChEBI" id="CHEBI:18420"/>
    </cofactor>
</comment>
<dbReference type="InterPro" id="IPR042530">
    <property type="entry name" value="EME1/EME2_C"/>
</dbReference>
<keyword evidence="5" id="KW-0479">Metal-binding</keyword>
<feature type="region of interest" description="Disordered" evidence="14">
    <location>
        <begin position="234"/>
        <end position="307"/>
    </location>
</feature>
<dbReference type="GO" id="GO:0003677">
    <property type="term" value="F:DNA binding"/>
    <property type="evidence" value="ECO:0007669"/>
    <property type="project" value="InterPro"/>
</dbReference>
<evidence type="ECO:0000256" key="2">
    <source>
        <dbReference type="ARBA" id="ARBA00004123"/>
    </source>
</evidence>
<keyword evidence="10" id="KW-0233">DNA recombination</keyword>
<evidence type="ECO:0000256" key="5">
    <source>
        <dbReference type="ARBA" id="ARBA00022723"/>
    </source>
</evidence>
<keyword evidence="6" id="KW-0255">Endonuclease</keyword>
<dbReference type="GO" id="GO:0046872">
    <property type="term" value="F:metal ion binding"/>
    <property type="evidence" value="ECO:0007669"/>
    <property type="project" value="UniProtKB-KW"/>
</dbReference>
<keyword evidence="7" id="KW-0227">DNA damage</keyword>
<evidence type="ECO:0000256" key="4">
    <source>
        <dbReference type="ARBA" id="ARBA00022722"/>
    </source>
</evidence>
<evidence type="ECO:0000256" key="7">
    <source>
        <dbReference type="ARBA" id="ARBA00022763"/>
    </source>
</evidence>
<evidence type="ECO:0000256" key="9">
    <source>
        <dbReference type="ARBA" id="ARBA00022842"/>
    </source>
</evidence>
<keyword evidence="12" id="KW-0539">Nucleus</keyword>
<evidence type="ECO:0000256" key="14">
    <source>
        <dbReference type="SAM" id="MobiDB-lite"/>
    </source>
</evidence>
<feature type="region of interest" description="Disordered" evidence="14">
    <location>
        <begin position="485"/>
        <end position="520"/>
    </location>
</feature>